<dbReference type="GO" id="GO:0015643">
    <property type="term" value="F:toxic substance binding"/>
    <property type="evidence" value="ECO:0007669"/>
    <property type="project" value="InterPro"/>
</dbReference>
<dbReference type="Gene3D" id="1.20.120.650">
    <property type="entry name" value="Colicin D"/>
    <property type="match status" value="1"/>
</dbReference>
<dbReference type="Proteomes" id="UP000193104">
    <property type="component" value="Unassembled WGS sequence"/>
</dbReference>
<dbReference type="EMBL" id="MLFS01000029">
    <property type="protein sequence ID" value="ORM73035.1"/>
    <property type="molecule type" value="Genomic_DNA"/>
</dbReference>
<dbReference type="GO" id="GO:0030153">
    <property type="term" value="P:bacteriocin immunity"/>
    <property type="evidence" value="ECO:0007669"/>
    <property type="project" value="InterPro"/>
</dbReference>
<dbReference type="InterPro" id="IPR036471">
    <property type="entry name" value="Colicin_D_sf"/>
</dbReference>
<dbReference type="InterPro" id="IPR015287">
    <property type="entry name" value="Colicin_D_immunity_dom"/>
</dbReference>
<evidence type="ECO:0000313" key="3">
    <source>
        <dbReference type="Proteomes" id="UP000193104"/>
    </source>
</evidence>
<keyword evidence="3" id="KW-1185">Reference proteome</keyword>
<evidence type="ECO:0000313" key="2">
    <source>
        <dbReference type="EMBL" id="ORM73035.1"/>
    </source>
</evidence>
<dbReference type="AlphaFoldDB" id="A0A1X1D8M7"/>
<evidence type="ECO:0000259" key="1">
    <source>
        <dbReference type="Pfam" id="PF09204"/>
    </source>
</evidence>
<organism evidence="2 3">
    <name type="scientific">Pantoea wallisii</name>
    <dbReference type="NCBI Taxonomy" id="1076551"/>
    <lineage>
        <taxon>Bacteria</taxon>
        <taxon>Pseudomonadati</taxon>
        <taxon>Pseudomonadota</taxon>
        <taxon>Gammaproteobacteria</taxon>
        <taxon>Enterobacterales</taxon>
        <taxon>Erwiniaceae</taxon>
        <taxon>Pantoea</taxon>
    </lineage>
</organism>
<reference evidence="2 3" key="1">
    <citation type="journal article" date="2017" name="Antonie Van Leeuwenhoek">
        <title>Phylogenomic resolution of the bacterial genus Pantoea and its relationship with Erwinia and Tatumella.</title>
        <authorList>
            <person name="Palmer M."/>
            <person name="Steenkamp E.T."/>
            <person name="Coetzee M.P."/>
            <person name="Chan W.Y."/>
            <person name="van Zyl E."/>
            <person name="De Maayer P."/>
            <person name="Coutinho T.A."/>
            <person name="Blom J."/>
            <person name="Smits T.H."/>
            <person name="Duffy B."/>
            <person name="Venter S.N."/>
        </authorList>
    </citation>
    <scope>NUCLEOTIDE SEQUENCE [LARGE SCALE GENOMIC DNA]</scope>
    <source>
        <strain evidence="2 3">LMG 26277</strain>
    </source>
</reference>
<proteinExistence type="predicted"/>
<feature type="domain" description="Colicin D immunity protein" evidence="1">
    <location>
        <begin position="2"/>
        <end position="77"/>
    </location>
</feature>
<gene>
    <name evidence="2" type="ORF">HA48_11700</name>
</gene>
<dbReference type="Pfam" id="PF09204">
    <property type="entry name" value="Colicin_immun"/>
    <property type="match status" value="1"/>
</dbReference>
<accession>A0A1X1D8M7</accession>
<sequence>MNIIDAFTSGEIAAPDFEKKYSVAWRIYRDSLEAQSADIFTQRFFDSVFSVIDCYCSDPELIDEDDLNDDELLNEVSGLKASWDKRLT</sequence>
<protein>
    <recommendedName>
        <fullName evidence="1">Colicin D immunity protein domain-containing protein</fullName>
    </recommendedName>
</protein>
<name>A0A1X1D8M7_9GAMM</name>
<comment type="caution">
    <text evidence="2">The sequence shown here is derived from an EMBL/GenBank/DDBJ whole genome shotgun (WGS) entry which is preliminary data.</text>
</comment>